<comment type="caution">
    <text evidence="2">The sequence shown here is derived from an EMBL/GenBank/DDBJ whole genome shotgun (WGS) entry which is preliminary data.</text>
</comment>
<organism evidence="2 3">
    <name type="scientific">Shewanella septentrionalis</name>
    <dbReference type="NCBI Taxonomy" id="2952223"/>
    <lineage>
        <taxon>Bacteria</taxon>
        <taxon>Pseudomonadati</taxon>
        <taxon>Pseudomonadota</taxon>
        <taxon>Gammaproteobacteria</taxon>
        <taxon>Alteromonadales</taxon>
        <taxon>Shewanellaceae</taxon>
        <taxon>Shewanella</taxon>
    </lineage>
</organism>
<keyword evidence="1" id="KW-0732">Signal</keyword>
<evidence type="ECO:0000313" key="2">
    <source>
        <dbReference type="EMBL" id="MCT7945660.1"/>
    </source>
</evidence>
<dbReference type="SUPFAM" id="SSF82185">
    <property type="entry name" value="Histone H3 K4-specific methyltransferase SET7/9 N-terminal domain"/>
    <property type="match status" value="4"/>
</dbReference>
<keyword evidence="3" id="KW-1185">Reference proteome</keyword>
<feature type="chain" id="PRO_5040922090" description="Toxin-antitoxin system YwqK family antitoxin" evidence="1">
    <location>
        <begin position="19"/>
        <end position="566"/>
    </location>
</feature>
<dbReference type="PANTHER" id="PTHR33706:SF1">
    <property type="entry name" value="TPR REPEAT PROTEIN"/>
    <property type="match status" value="1"/>
</dbReference>
<dbReference type="Gene3D" id="3.90.930.1">
    <property type="match status" value="2"/>
</dbReference>
<reference evidence="2" key="1">
    <citation type="journal article" date="2023" name="Int. J. Syst. Evol. Microbiol.">
        <title>&lt;i&gt;Shewanella septentrionalis&lt;/i&gt; sp. nov. and &lt;i&gt;Shewanella holmiensis&lt;/i&gt; sp. nov., isolated from Baltic Sea water and sediments.</title>
        <authorList>
            <person name="Martin-Rodriguez A.J."/>
            <person name="Thorell K."/>
            <person name="Joffre E."/>
            <person name="Jensie-Markopoulos S."/>
            <person name="Moore E.R.B."/>
            <person name="Sjoling A."/>
        </authorList>
    </citation>
    <scope>NUCLEOTIDE SEQUENCE</scope>
    <source>
        <strain evidence="2">SP1W3</strain>
    </source>
</reference>
<dbReference type="EMBL" id="JAMTCC010000014">
    <property type="protein sequence ID" value="MCT7945660.1"/>
    <property type="molecule type" value="Genomic_DNA"/>
</dbReference>
<dbReference type="Pfam" id="PF07661">
    <property type="entry name" value="MORN_2"/>
    <property type="match status" value="5"/>
</dbReference>
<evidence type="ECO:0000313" key="3">
    <source>
        <dbReference type="Proteomes" id="UP001155604"/>
    </source>
</evidence>
<proteinExistence type="predicted"/>
<accession>A0A9X2WUG5</accession>
<dbReference type="PANTHER" id="PTHR33706">
    <property type="entry name" value="MORN VARIANT REPEAT PROTEIN"/>
    <property type="match status" value="1"/>
</dbReference>
<evidence type="ECO:0000256" key="1">
    <source>
        <dbReference type="SAM" id="SignalP"/>
    </source>
</evidence>
<sequence>MRVLLLLSALLMSFNLSAERILLDQEWRLSDVPGEAIYYLEQAPTEQNGEWPVQLFYLETDKPVFKGSVNNPNLVESFIVGDFEFFYPDGQLSRKGSSDAQGHYQGTHLHYREDGTQSGEYHYQNGQLNGEQKSYYQNGQLQRYEHRVNDAQWGSAESYHANGQLASRANYGANGMEGRYESFYDNGKPEQSVNMVAGKYQGERLYWAKEGWLYTKEFYLNGKMHGEVLIYQAADILQEIKHYQHSKQVGNQQRFKGPGLLAMQQEYDNDGREIQNITYDDVGNVATQTDTQYLAKGLISTEQRFDATGNLTHKYQQDTVKDWSLRQRFDSAGELIERDEQLKGQYEGLYIGAGWNGAVQRASYSKGQMHGAYREDNVEDGSFVSGQYHLGLKVGKWVTQTRDTTRNEQFNQQGELSGEQTEIAADGTIMRREFYKNAKLHGAYLLRGFDKQLQAQGQYVNGQREGQWLLQDESSYSMVKLWHGHYKAGHEVGHWQAFSANGHLLGQTQYDDKGQLQGKGYSFNEDGSLLQSDEYLDNQLHGRSVYYFNGEPSSEYRYQNGQMISD</sequence>
<evidence type="ECO:0008006" key="4">
    <source>
        <dbReference type="Google" id="ProtNLM"/>
    </source>
</evidence>
<dbReference type="Gene3D" id="2.20.110.10">
    <property type="entry name" value="Histone H3 K4-specific methyltransferase SET7/9 N-terminal domain"/>
    <property type="match status" value="2"/>
</dbReference>
<dbReference type="Proteomes" id="UP001155604">
    <property type="component" value="Unassembled WGS sequence"/>
</dbReference>
<protein>
    <recommendedName>
        <fullName evidence="4">Toxin-antitoxin system YwqK family antitoxin</fullName>
    </recommendedName>
</protein>
<name>A0A9X2WUG5_9GAMM</name>
<dbReference type="AlphaFoldDB" id="A0A9X2WUG5"/>
<gene>
    <name evidence="2" type="ORF">NE536_09815</name>
</gene>
<dbReference type="InterPro" id="IPR011652">
    <property type="entry name" value="MORN_2"/>
</dbReference>
<dbReference type="RefSeq" id="WP_261272588.1">
    <property type="nucleotide sequence ID" value="NZ_JAMTCC010000014.1"/>
</dbReference>
<feature type="signal peptide" evidence="1">
    <location>
        <begin position="1"/>
        <end position="18"/>
    </location>
</feature>